<evidence type="ECO:0000256" key="1">
    <source>
        <dbReference type="SAM" id="MobiDB-lite"/>
    </source>
</evidence>
<comment type="caution">
    <text evidence="2">The sequence shown here is derived from an EMBL/GenBank/DDBJ whole genome shotgun (WGS) entry which is preliminary data.</text>
</comment>
<feature type="compositionally biased region" description="Gly residues" evidence="1">
    <location>
        <begin position="138"/>
        <end position="148"/>
    </location>
</feature>
<reference evidence="2 3" key="1">
    <citation type="journal article" date="2019" name="Int. J. Syst. Evol. Microbiol.">
        <title>The Global Catalogue of Microorganisms (GCM) 10K type strain sequencing project: providing services to taxonomists for standard genome sequencing and annotation.</title>
        <authorList>
            <consortium name="The Broad Institute Genomics Platform"/>
            <consortium name="The Broad Institute Genome Sequencing Center for Infectious Disease"/>
            <person name="Wu L."/>
            <person name="Ma J."/>
        </authorList>
    </citation>
    <scope>NUCLEOTIDE SEQUENCE [LARGE SCALE GENOMIC DNA]</scope>
    <source>
        <strain evidence="2 3">JCM 16001</strain>
    </source>
</reference>
<feature type="region of interest" description="Disordered" evidence="1">
    <location>
        <begin position="106"/>
        <end position="148"/>
    </location>
</feature>
<keyword evidence="3" id="KW-1185">Reference proteome</keyword>
<protein>
    <recommendedName>
        <fullName evidence="4">PE domain-containing protein</fullName>
    </recommendedName>
</protein>
<proteinExistence type="predicted"/>
<dbReference type="RefSeq" id="WP_344490363.1">
    <property type="nucleotide sequence ID" value="NZ_BAAAQF010000021.1"/>
</dbReference>
<name>A0ABN2HJL3_9ACTN</name>
<accession>A0ABN2HJL3</accession>
<evidence type="ECO:0000313" key="3">
    <source>
        <dbReference type="Proteomes" id="UP001499851"/>
    </source>
</evidence>
<organism evidence="2 3">
    <name type="scientific">Glycomyces endophyticus</name>
    <dbReference type="NCBI Taxonomy" id="480996"/>
    <lineage>
        <taxon>Bacteria</taxon>
        <taxon>Bacillati</taxon>
        <taxon>Actinomycetota</taxon>
        <taxon>Actinomycetes</taxon>
        <taxon>Glycomycetales</taxon>
        <taxon>Glycomycetaceae</taxon>
        <taxon>Glycomyces</taxon>
    </lineage>
</organism>
<sequence length="148" mass="15553">MPDSPGEGGQFAADLYELYEVAQKDLLPLAETYSSLSAQVGRSSDFDLDPPPVAETVARGQSALRSGSGLQAIRDDVQYAFARSSQNVESAARTLIEVTENYADTDDATRSDFDSLVTDGFPSGVPTAGPHDPVYPSGTGGRGPVAHD</sequence>
<evidence type="ECO:0000313" key="2">
    <source>
        <dbReference type="EMBL" id="GAA1689093.1"/>
    </source>
</evidence>
<gene>
    <name evidence="2" type="ORF">GCM10009830_40820</name>
</gene>
<dbReference type="Proteomes" id="UP001499851">
    <property type="component" value="Unassembled WGS sequence"/>
</dbReference>
<dbReference type="EMBL" id="BAAAQF010000021">
    <property type="protein sequence ID" value="GAA1689093.1"/>
    <property type="molecule type" value="Genomic_DNA"/>
</dbReference>
<evidence type="ECO:0008006" key="4">
    <source>
        <dbReference type="Google" id="ProtNLM"/>
    </source>
</evidence>